<keyword evidence="3" id="KW-1185">Reference proteome</keyword>
<gene>
    <name evidence="2" type="ORF">B7463_g114</name>
</gene>
<dbReference type="EMBL" id="NCSJ02000001">
    <property type="protein sequence ID" value="RFU36325.1"/>
    <property type="molecule type" value="Genomic_DNA"/>
</dbReference>
<dbReference type="Gene3D" id="1.10.530.10">
    <property type="match status" value="1"/>
</dbReference>
<comment type="caution">
    <text evidence="2">The sequence shown here is derived from an EMBL/GenBank/DDBJ whole genome shotgun (WGS) entry which is preliminary data.</text>
</comment>
<evidence type="ECO:0000313" key="3">
    <source>
        <dbReference type="Proteomes" id="UP000258309"/>
    </source>
</evidence>
<evidence type="ECO:0000313" key="2">
    <source>
        <dbReference type="EMBL" id="RFU36325.1"/>
    </source>
</evidence>
<feature type="non-terminal residue" evidence="2">
    <location>
        <position position="1"/>
    </location>
</feature>
<dbReference type="AlphaFoldDB" id="A0A3E2HSH7"/>
<proteinExistence type="predicted"/>
<feature type="signal peptide" evidence="1">
    <location>
        <begin position="1"/>
        <end position="28"/>
    </location>
</feature>
<sequence length="278" mass="29265">MLRSIFRRERGIAHSAVILAVLAKLAVSAPVNSGVSITHHANNTLVSLVSNPSAAQVTSSQAFSSGAGNTNNANIYDGTGTGGSDTYNCYYGSWENYPPSSEWIEFDDMFNQYKPVMAQGCGNLGLSPEDTGEQIGQIWNAIQQVAQASLVDHRYILATIMQESIGCVHVGSTSNGVTNPGIMQSHDGSSFVGNGASQSDQQTSITQMVIDGTQGTSSGDGLVQGINDYGNIYEAARYYNSGSVNSGNLNDGLGATASYVNDIANRMTGWVYAASRSC</sequence>
<organism evidence="2 3">
    <name type="scientific">Scytalidium lignicola</name>
    <name type="common">Hyphomycete</name>
    <dbReference type="NCBI Taxonomy" id="5539"/>
    <lineage>
        <taxon>Eukaryota</taxon>
        <taxon>Fungi</taxon>
        <taxon>Dikarya</taxon>
        <taxon>Ascomycota</taxon>
        <taxon>Pezizomycotina</taxon>
        <taxon>Leotiomycetes</taxon>
        <taxon>Leotiomycetes incertae sedis</taxon>
        <taxon>Scytalidium</taxon>
    </lineage>
</organism>
<evidence type="ECO:0008006" key="4">
    <source>
        <dbReference type="Google" id="ProtNLM"/>
    </source>
</evidence>
<accession>A0A3E2HSH7</accession>
<dbReference type="OrthoDB" id="3599062at2759"/>
<keyword evidence="1" id="KW-0732">Signal</keyword>
<feature type="non-terminal residue" evidence="2">
    <location>
        <position position="278"/>
    </location>
</feature>
<feature type="chain" id="PRO_5017692184" description="Transglycosylase SLT domain-containing protein" evidence="1">
    <location>
        <begin position="29"/>
        <end position="278"/>
    </location>
</feature>
<evidence type="ECO:0000256" key="1">
    <source>
        <dbReference type="SAM" id="SignalP"/>
    </source>
</evidence>
<protein>
    <recommendedName>
        <fullName evidence="4">Transglycosylase SLT domain-containing protein</fullName>
    </recommendedName>
</protein>
<reference evidence="2 3" key="1">
    <citation type="submission" date="2018-05" db="EMBL/GenBank/DDBJ databases">
        <title>Draft genome sequence of Scytalidium lignicola DSM 105466, a ubiquitous saprotrophic fungus.</title>
        <authorList>
            <person name="Buettner E."/>
            <person name="Gebauer A.M."/>
            <person name="Hofrichter M."/>
            <person name="Liers C."/>
            <person name="Kellner H."/>
        </authorList>
    </citation>
    <scope>NUCLEOTIDE SEQUENCE [LARGE SCALE GENOMIC DNA]</scope>
    <source>
        <strain evidence="2 3">DSM 105466</strain>
    </source>
</reference>
<dbReference type="OMA" id="ANRMTGW"/>
<name>A0A3E2HSH7_SCYLI</name>
<dbReference type="Proteomes" id="UP000258309">
    <property type="component" value="Unassembled WGS sequence"/>
</dbReference>